<protein>
    <submittedName>
        <fullName evidence="3">Extracellular solute-binding protein</fullName>
    </submittedName>
</protein>
<dbReference type="RefSeq" id="WP_114792818.1">
    <property type="nucleotide sequence ID" value="NZ_CP139960.1"/>
</dbReference>
<dbReference type="InterPro" id="IPR050490">
    <property type="entry name" value="Bact_solute-bd_prot1"/>
</dbReference>
<keyword evidence="4" id="KW-1185">Reference proteome</keyword>
<comment type="similarity">
    <text evidence="2">Belongs to the bacterial solute-binding protein 1 family.</text>
</comment>
<comment type="subcellular location">
    <subcellularLocation>
        <location evidence="1">Periplasm</location>
    </subcellularLocation>
</comment>
<dbReference type="Gene3D" id="3.40.190.10">
    <property type="entry name" value="Periplasmic binding protein-like II"/>
    <property type="match status" value="2"/>
</dbReference>
<proteinExistence type="inferred from homology"/>
<dbReference type="PANTHER" id="PTHR43649:SF12">
    <property type="entry name" value="DIACETYLCHITOBIOSE BINDING PROTEIN DASA"/>
    <property type="match status" value="1"/>
</dbReference>
<dbReference type="EMBL" id="CP139960">
    <property type="protein sequence ID" value="WQD39283.1"/>
    <property type="molecule type" value="Genomic_DNA"/>
</dbReference>
<evidence type="ECO:0000256" key="2">
    <source>
        <dbReference type="ARBA" id="ARBA00008520"/>
    </source>
</evidence>
<name>A0ABZ0W9L5_9BACT</name>
<dbReference type="InterPro" id="IPR006059">
    <property type="entry name" value="SBP"/>
</dbReference>
<evidence type="ECO:0000256" key="1">
    <source>
        <dbReference type="ARBA" id="ARBA00004418"/>
    </source>
</evidence>
<dbReference type="PANTHER" id="PTHR43649">
    <property type="entry name" value="ARABINOSE-BINDING PROTEIN-RELATED"/>
    <property type="match status" value="1"/>
</dbReference>
<dbReference type="Pfam" id="PF01547">
    <property type="entry name" value="SBP_bac_1"/>
    <property type="match status" value="1"/>
</dbReference>
<gene>
    <name evidence="3" type="ORF">U0035_03845</name>
</gene>
<evidence type="ECO:0000313" key="4">
    <source>
        <dbReference type="Proteomes" id="UP001325680"/>
    </source>
</evidence>
<organism evidence="3 4">
    <name type="scientific">Niabella yanshanensis</name>
    <dbReference type="NCBI Taxonomy" id="577386"/>
    <lineage>
        <taxon>Bacteria</taxon>
        <taxon>Pseudomonadati</taxon>
        <taxon>Bacteroidota</taxon>
        <taxon>Chitinophagia</taxon>
        <taxon>Chitinophagales</taxon>
        <taxon>Chitinophagaceae</taxon>
        <taxon>Niabella</taxon>
    </lineage>
</organism>
<dbReference type="Proteomes" id="UP001325680">
    <property type="component" value="Chromosome"/>
</dbReference>
<evidence type="ECO:0000313" key="3">
    <source>
        <dbReference type="EMBL" id="WQD39283.1"/>
    </source>
</evidence>
<reference evidence="3 4" key="1">
    <citation type="submission" date="2023-12" db="EMBL/GenBank/DDBJ databases">
        <title>Genome sequencing and assembly of bacterial species from a model synthetic community.</title>
        <authorList>
            <person name="Hogle S.L."/>
        </authorList>
    </citation>
    <scope>NUCLEOTIDE SEQUENCE [LARGE SCALE GENOMIC DNA]</scope>
    <source>
        <strain evidence="3 4">HAMBI_3031</strain>
    </source>
</reference>
<dbReference type="SUPFAM" id="SSF53850">
    <property type="entry name" value="Periplasmic binding protein-like II"/>
    <property type="match status" value="1"/>
</dbReference>
<accession>A0ABZ0W9L5</accession>
<sequence length="389" mass="43500">MADIVLKGITWNHSRGITPLQAASQRFTELHPGVEVQWHKRSLQQFADFPIEKLTEEYDLLIIDHPWVGTAAATGCVLALDAYLPEAYLQDQAENSVGASHPSYFYGGHQWALAIDAATPAASYRKDLFDAAGVPAPQTWQEVVALAKQGKVAVPAIPIDLLMNFYTFCIAQGKTPFATTEEVIDTATGIAALNTMYELYSLIDRSMFSKNPIRVAEAMSATDDYWYCPFAYGYTNYSREGYAKSLLHYTDVVDYNGEKLRTTIGGTGLSVSNFSKHKQEAVAFAEMVCSPQFQTNGYTLNEGQPGYLAAWKNDRNNELTNNFFRNVLPVMENGYLRPRYHGYLHFQDEAGLYIQEFMSGKQNNAEAVLAKLNEMYITSLEKNLSKVFA</sequence>